<dbReference type="Gene3D" id="2.40.100.10">
    <property type="entry name" value="Cyclophilin-like"/>
    <property type="match status" value="1"/>
</dbReference>
<dbReference type="InterPro" id="IPR044666">
    <property type="entry name" value="Cyclophilin_A-like"/>
</dbReference>
<feature type="chain" id="PRO_5009362590" description="Peptidyl-prolyl cis-trans isomerase" evidence="4">
    <location>
        <begin position="30"/>
        <end position="204"/>
    </location>
</feature>
<reference evidence="6 7" key="1">
    <citation type="submission" date="2016-10" db="EMBL/GenBank/DDBJ databases">
        <title>Rhodobacter sp. LPB0142, isolated from sea water.</title>
        <authorList>
            <person name="Kim E."/>
            <person name="Yi H."/>
        </authorList>
    </citation>
    <scope>NUCLEOTIDE SEQUENCE [LARGE SCALE GENOMIC DNA]</scope>
    <source>
        <strain evidence="6 7">LPB0142</strain>
    </source>
</reference>
<evidence type="ECO:0000256" key="1">
    <source>
        <dbReference type="ARBA" id="ARBA00007365"/>
    </source>
</evidence>
<evidence type="ECO:0000313" key="7">
    <source>
        <dbReference type="Proteomes" id="UP000176562"/>
    </source>
</evidence>
<dbReference type="GO" id="GO:0006457">
    <property type="term" value="P:protein folding"/>
    <property type="evidence" value="ECO:0007669"/>
    <property type="project" value="InterPro"/>
</dbReference>
<organism evidence="6 7">
    <name type="scientific">Rhodobacter xanthinilyticus</name>
    <dbReference type="NCBI Taxonomy" id="1850250"/>
    <lineage>
        <taxon>Bacteria</taxon>
        <taxon>Pseudomonadati</taxon>
        <taxon>Pseudomonadota</taxon>
        <taxon>Alphaproteobacteria</taxon>
        <taxon>Rhodobacterales</taxon>
        <taxon>Rhodobacter group</taxon>
        <taxon>Rhodobacter</taxon>
    </lineage>
</organism>
<evidence type="ECO:0000259" key="5">
    <source>
        <dbReference type="PROSITE" id="PS50072"/>
    </source>
</evidence>
<feature type="domain" description="PPIase cyclophilin-type" evidence="5">
    <location>
        <begin position="42"/>
        <end position="194"/>
    </location>
</feature>
<dbReference type="EMBL" id="CP017781">
    <property type="protein sequence ID" value="AOZ69282.1"/>
    <property type="molecule type" value="Genomic_DNA"/>
</dbReference>
<dbReference type="SUPFAM" id="SSF50891">
    <property type="entry name" value="Cyclophilin-like"/>
    <property type="match status" value="1"/>
</dbReference>
<evidence type="ECO:0000313" key="6">
    <source>
        <dbReference type="EMBL" id="AOZ69282.1"/>
    </source>
</evidence>
<dbReference type="InterPro" id="IPR002130">
    <property type="entry name" value="Cyclophilin-type_PPIase_dom"/>
</dbReference>
<dbReference type="PRINTS" id="PR00153">
    <property type="entry name" value="CSAPPISMRASE"/>
</dbReference>
<feature type="signal peptide" evidence="4">
    <location>
        <begin position="1"/>
        <end position="29"/>
    </location>
</feature>
<keyword evidence="7" id="KW-1185">Reference proteome</keyword>
<proteinExistence type="inferred from homology"/>
<dbReference type="AlphaFoldDB" id="A0A1D9MBP3"/>
<dbReference type="InterPro" id="IPR029000">
    <property type="entry name" value="Cyclophilin-like_dom_sf"/>
</dbReference>
<dbReference type="PANTHER" id="PTHR45625:SF4">
    <property type="entry name" value="PEPTIDYLPROLYL ISOMERASE DOMAIN AND WD REPEAT-CONTAINING PROTEIN 1"/>
    <property type="match status" value="1"/>
</dbReference>
<keyword evidence="4" id="KW-0732">Signal</keyword>
<dbReference type="PROSITE" id="PS50072">
    <property type="entry name" value="CSA_PPIASE_2"/>
    <property type="match status" value="1"/>
</dbReference>
<evidence type="ECO:0000256" key="4">
    <source>
        <dbReference type="RuleBase" id="RU363019"/>
    </source>
</evidence>
<dbReference type="Proteomes" id="UP000176562">
    <property type="component" value="Chromosome"/>
</dbReference>
<dbReference type="KEGG" id="rhp:LPB142_08075"/>
<keyword evidence="3 4" id="KW-0413">Isomerase</keyword>
<accession>A0A1D9MBP3</accession>
<dbReference type="PROSITE" id="PS00170">
    <property type="entry name" value="CSA_PPIASE_1"/>
    <property type="match status" value="1"/>
</dbReference>
<dbReference type="PANTHER" id="PTHR45625">
    <property type="entry name" value="PEPTIDYL-PROLYL CIS-TRANS ISOMERASE-RELATED"/>
    <property type="match status" value="1"/>
</dbReference>
<protein>
    <recommendedName>
        <fullName evidence="4">Peptidyl-prolyl cis-trans isomerase</fullName>
        <shortName evidence="4">PPIase</shortName>
        <ecNumber evidence="4">5.2.1.8</ecNumber>
    </recommendedName>
</protein>
<dbReference type="EC" id="5.2.1.8" evidence="4"/>
<dbReference type="InterPro" id="IPR020892">
    <property type="entry name" value="Cyclophilin-type_PPIase_CS"/>
</dbReference>
<evidence type="ECO:0000256" key="2">
    <source>
        <dbReference type="ARBA" id="ARBA00023110"/>
    </source>
</evidence>
<dbReference type="RefSeq" id="WP_071166060.1">
    <property type="nucleotide sequence ID" value="NZ_CP017781.1"/>
</dbReference>
<keyword evidence="2 4" id="KW-0697">Rotamase</keyword>
<dbReference type="PROSITE" id="PS51318">
    <property type="entry name" value="TAT"/>
    <property type="match status" value="1"/>
</dbReference>
<gene>
    <name evidence="6" type="ORF">LPB142_08075</name>
</gene>
<evidence type="ECO:0000256" key="3">
    <source>
        <dbReference type="ARBA" id="ARBA00023235"/>
    </source>
</evidence>
<dbReference type="STRING" id="1850250.LPB142_08075"/>
<dbReference type="CDD" id="cd00317">
    <property type="entry name" value="cyclophilin"/>
    <property type="match status" value="1"/>
</dbReference>
<dbReference type="InterPro" id="IPR006311">
    <property type="entry name" value="TAT_signal"/>
</dbReference>
<dbReference type="Pfam" id="PF00160">
    <property type="entry name" value="Pro_isomerase"/>
    <property type="match status" value="1"/>
</dbReference>
<comment type="function">
    <text evidence="4">PPIases accelerate the folding of proteins. It catalyzes the cis-trans isomerization of proline imidic peptide bonds in oligopeptides.</text>
</comment>
<comment type="similarity">
    <text evidence="1 4">Belongs to the cyclophilin-type PPIase family.</text>
</comment>
<name>A0A1D9MBP3_9RHOB</name>
<comment type="catalytic activity">
    <reaction evidence="4">
        <text>[protein]-peptidylproline (omega=180) = [protein]-peptidylproline (omega=0)</text>
        <dbReference type="Rhea" id="RHEA:16237"/>
        <dbReference type="Rhea" id="RHEA-COMP:10747"/>
        <dbReference type="Rhea" id="RHEA-COMP:10748"/>
        <dbReference type="ChEBI" id="CHEBI:83833"/>
        <dbReference type="ChEBI" id="CHEBI:83834"/>
        <dbReference type="EC" id="5.2.1.8"/>
    </reaction>
</comment>
<sequence>MRNLGKRALLGAALALGLGGALGSAAAFAQDGTTVPDGPGPNLVLQIGGSETGKVVIDLLPDVAPKHVAQITALAKEGAYDNVVFHRVIDGFMAQTGDVQFGKRGGDLQMAGMGGSKLPDLPAEFSNRSFTRGMVGMARSADPNSANSQFFIMFDAAPHLDGQYTIVGHVVEGMDLVDKIKKGDARMNGLVEDPDYIVSATVEE</sequence>
<dbReference type="GO" id="GO:0003755">
    <property type="term" value="F:peptidyl-prolyl cis-trans isomerase activity"/>
    <property type="evidence" value="ECO:0007669"/>
    <property type="project" value="UniProtKB-UniRule"/>
</dbReference>